<evidence type="ECO:0000256" key="7">
    <source>
        <dbReference type="ARBA" id="ARBA00023242"/>
    </source>
</evidence>
<evidence type="ECO:0000256" key="9">
    <source>
        <dbReference type="SAM" id="MobiDB-lite"/>
    </source>
</evidence>
<accession>A0A316UIF4</accession>
<dbReference type="EMBL" id="KZ819321">
    <property type="protein sequence ID" value="PWN23723.1"/>
    <property type="molecule type" value="Genomic_DNA"/>
</dbReference>
<proteinExistence type="inferred from homology"/>
<evidence type="ECO:0000256" key="8">
    <source>
        <dbReference type="RuleBase" id="RU364129"/>
    </source>
</evidence>
<evidence type="ECO:0000313" key="10">
    <source>
        <dbReference type="EMBL" id="PWN23723.1"/>
    </source>
</evidence>
<dbReference type="STRING" id="1684307.A0A316UIF4"/>
<comment type="subunit">
    <text evidence="8">Component of the Mediator complex.</text>
</comment>
<comment type="subcellular location">
    <subcellularLocation>
        <location evidence="1 8">Nucleus</location>
    </subcellularLocation>
</comment>
<dbReference type="InterPro" id="IPR008831">
    <property type="entry name" value="Mediator_Med31"/>
</dbReference>
<dbReference type="GO" id="GO:0016592">
    <property type="term" value="C:mediator complex"/>
    <property type="evidence" value="ECO:0007669"/>
    <property type="project" value="InterPro"/>
</dbReference>
<keyword evidence="4 8" id="KW-0805">Transcription regulation</keyword>
<evidence type="ECO:0000256" key="2">
    <source>
        <dbReference type="ARBA" id="ARBA00006378"/>
    </source>
</evidence>
<dbReference type="Pfam" id="PF05669">
    <property type="entry name" value="Med31"/>
    <property type="match status" value="1"/>
</dbReference>
<protein>
    <recommendedName>
        <fullName evidence="3 8">Mediator of RNA polymerase II transcription subunit 31</fullName>
    </recommendedName>
</protein>
<evidence type="ECO:0000256" key="6">
    <source>
        <dbReference type="ARBA" id="ARBA00023163"/>
    </source>
</evidence>
<feature type="region of interest" description="Disordered" evidence="9">
    <location>
        <begin position="1"/>
        <end position="21"/>
    </location>
</feature>
<evidence type="ECO:0000256" key="4">
    <source>
        <dbReference type="ARBA" id="ARBA00023015"/>
    </source>
</evidence>
<evidence type="ECO:0000256" key="1">
    <source>
        <dbReference type="ARBA" id="ARBA00004123"/>
    </source>
</evidence>
<dbReference type="GO" id="GO:0003712">
    <property type="term" value="F:transcription coregulator activity"/>
    <property type="evidence" value="ECO:0007669"/>
    <property type="project" value="InterPro"/>
</dbReference>
<dbReference type="GeneID" id="37015695"/>
<dbReference type="PANTHER" id="PTHR13186">
    <property type="entry name" value="MEDIATOR OF RNA POLYMERASE II TRANSCRIPTION SUBUNIT 31"/>
    <property type="match status" value="1"/>
</dbReference>
<organism evidence="10 11">
    <name type="scientific">Pseudomicrostroma glucosiphilum</name>
    <dbReference type="NCBI Taxonomy" id="1684307"/>
    <lineage>
        <taxon>Eukaryota</taxon>
        <taxon>Fungi</taxon>
        <taxon>Dikarya</taxon>
        <taxon>Basidiomycota</taxon>
        <taxon>Ustilaginomycotina</taxon>
        <taxon>Exobasidiomycetes</taxon>
        <taxon>Microstromatales</taxon>
        <taxon>Microstromatales incertae sedis</taxon>
        <taxon>Pseudomicrostroma</taxon>
    </lineage>
</organism>
<dbReference type="AlphaFoldDB" id="A0A316UIF4"/>
<dbReference type="GO" id="GO:0006355">
    <property type="term" value="P:regulation of DNA-templated transcription"/>
    <property type="evidence" value="ECO:0007669"/>
    <property type="project" value="InterPro"/>
</dbReference>
<evidence type="ECO:0000313" key="11">
    <source>
        <dbReference type="Proteomes" id="UP000245942"/>
    </source>
</evidence>
<sequence length="150" mass="16829">MAAAAVQPGQAQGAPEPSAASQSPLRAHHELLVSRQFTLQLELLSSLSSPSYIHHLTLAASPTTPAPLSDPAFIRYLAHLHTIWSRPEYARYVHYPNGLYFCRLLVSSAAFRDMVARQGHEWEGMTAQRLIQHWETWRREDDEEEGGNGL</sequence>
<name>A0A316UIF4_9BASI</name>
<dbReference type="OrthoDB" id="10257739at2759"/>
<keyword evidence="11" id="KW-1185">Reference proteome</keyword>
<comment type="function">
    <text evidence="8">Component of the Mediator complex, a coactivator involved in the regulated transcription of nearly all RNA polymerase II-dependent genes. Mediator functions as a bridge to convey information from gene-specific regulatory proteins to the basal RNA polymerase II transcription machinery. Mediator is recruited to promoters by direct interactions with regulatory proteins and serves as a scaffold for the assembly of a functional preinitiation complex with RNA polymerase II and the general transcription factors.</text>
</comment>
<keyword evidence="5 8" id="KW-0010">Activator</keyword>
<dbReference type="Proteomes" id="UP000245942">
    <property type="component" value="Unassembled WGS sequence"/>
</dbReference>
<dbReference type="RefSeq" id="XP_025350883.1">
    <property type="nucleotide sequence ID" value="XM_025493961.1"/>
</dbReference>
<keyword evidence="6 8" id="KW-0804">Transcription</keyword>
<dbReference type="Gene3D" id="1.10.10.1340">
    <property type="entry name" value="Mediator of RNA polymerase II, submodule Med31 (Soh1)"/>
    <property type="match status" value="1"/>
</dbReference>
<gene>
    <name evidence="10" type="ORF">BCV69DRAFT_296040</name>
</gene>
<dbReference type="InterPro" id="IPR038089">
    <property type="entry name" value="Med31_sf"/>
</dbReference>
<evidence type="ECO:0000256" key="3">
    <source>
        <dbReference type="ARBA" id="ARBA00019660"/>
    </source>
</evidence>
<reference evidence="10 11" key="1">
    <citation type="journal article" date="2018" name="Mol. Biol. Evol.">
        <title>Broad Genomic Sampling Reveals a Smut Pathogenic Ancestry of the Fungal Clade Ustilaginomycotina.</title>
        <authorList>
            <person name="Kijpornyongpan T."/>
            <person name="Mondo S.J."/>
            <person name="Barry K."/>
            <person name="Sandor L."/>
            <person name="Lee J."/>
            <person name="Lipzen A."/>
            <person name="Pangilinan J."/>
            <person name="LaButti K."/>
            <person name="Hainaut M."/>
            <person name="Henrissat B."/>
            <person name="Grigoriev I.V."/>
            <person name="Spatafora J.W."/>
            <person name="Aime M.C."/>
        </authorList>
    </citation>
    <scope>NUCLEOTIDE SEQUENCE [LARGE SCALE GENOMIC DNA]</scope>
    <source>
        <strain evidence="10 11">MCA 4718</strain>
    </source>
</reference>
<evidence type="ECO:0000256" key="5">
    <source>
        <dbReference type="ARBA" id="ARBA00023159"/>
    </source>
</evidence>
<keyword evidence="7 8" id="KW-0539">Nucleus</keyword>
<comment type="similarity">
    <text evidence="2 8">Belongs to the Mediator complex subunit 31 family.</text>
</comment>